<proteinExistence type="predicted"/>
<dbReference type="AlphaFoldDB" id="A0A9N7U4U0"/>
<sequence>MRIQAHSGSCNAHISSVQPSTHHPLVLGRAKNKQTLLCTGANGSTDWCKLSSRQTKLRHCYHLITAGAPATQGSSCNKIFYALRWTDHMWTAAPSAVRIPQINTWRLPNSDKDKRSIIVLRPTEYRLTLVKTKRRL</sequence>
<evidence type="ECO:0000313" key="2">
    <source>
        <dbReference type="Proteomes" id="UP001153269"/>
    </source>
</evidence>
<protein>
    <submittedName>
        <fullName evidence="1">Uncharacterized protein</fullName>
    </submittedName>
</protein>
<accession>A0A9N7U4U0</accession>
<dbReference type="Proteomes" id="UP001153269">
    <property type="component" value="Unassembled WGS sequence"/>
</dbReference>
<organism evidence="1 2">
    <name type="scientific">Pleuronectes platessa</name>
    <name type="common">European plaice</name>
    <dbReference type="NCBI Taxonomy" id="8262"/>
    <lineage>
        <taxon>Eukaryota</taxon>
        <taxon>Metazoa</taxon>
        <taxon>Chordata</taxon>
        <taxon>Craniata</taxon>
        <taxon>Vertebrata</taxon>
        <taxon>Euteleostomi</taxon>
        <taxon>Actinopterygii</taxon>
        <taxon>Neopterygii</taxon>
        <taxon>Teleostei</taxon>
        <taxon>Neoteleostei</taxon>
        <taxon>Acanthomorphata</taxon>
        <taxon>Carangaria</taxon>
        <taxon>Pleuronectiformes</taxon>
        <taxon>Pleuronectoidei</taxon>
        <taxon>Pleuronectidae</taxon>
        <taxon>Pleuronectes</taxon>
    </lineage>
</organism>
<evidence type="ECO:0000313" key="1">
    <source>
        <dbReference type="EMBL" id="CAB1424267.1"/>
    </source>
</evidence>
<dbReference type="EMBL" id="CADEAL010000718">
    <property type="protein sequence ID" value="CAB1424267.1"/>
    <property type="molecule type" value="Genomic_DNA"/>
</dbReference>
<name>A0A9N7U4U0_PLEPL</name>
<comment type="caution">
    <text evidence="1">The sequence shown here is derived from an EMBL/GenBank/DDBJ whole genome shotgun (WGS) entry which is preliminary data.</text>
</comment>
<reference evidence="1" key="1">
    <citation type="submission" date="2020-03" db="EMBL/GenBank/DDBJ databases">
        <authorList>
            <person name="Weist P."/>
        </authorList>
    </citation>
    <scope>NUCLEOTIDE SEQUENCE</scope>
</reference>
<keyword evidence="2" id="KW-1185">Reference proteome</keyword>
<gene>
    <name evidence="1" type="ORF">PLEPLA_LOCUS12189</name>
</gene>